<accession>A0A194UXR6</accession>
<dbReference type="InterPro" id="IPR007867">
    <property type="entry name" value="GMC_OxRtase_C"/>
</dbReference>
<gene>
    <name evidence="8" type="ORF">VP1G_03707</name>
</gene>
<sequence>MASPDYIVIGGGTSGLVVANRLSENPDVHVLVLETGRDLSADPRVNVPALFTALLGSDAAWQYQSVPQPGLGGRKSYTLIPPSDQATLDHLGIDWIDSEEHGTSGPIKVSFPGIIQNPLCKAWIDAFRSLNKVTNADPFSGNSVGGYSNMSTVHPETKTRSYAGLAYGAPLRQRPNLRILTEAKTEKFLFSETGTGIFKAIGGRLETFTPKREVILAAGAFNTPKLLELSGIGNKTLLEDLGVVDGIVTGDPLMRQEPEALAQAQNFYTEHKAGPFAIGGIQSHSFMPTPDAVGLLDQLPGPERPEDSEQYEIVRSILDDPVGSSAAWFMFLAQANLHEGGKSFVGMKLLPGNFASLGCIHSHPLSRGTTHISSADVDAMPNIDSRYFLHPADLEVMVRHVQALDTKLRSTTSLSSFLKPDGQRNHPDAFHISDLEGAKKYVLDTATAAYHSCGTAAMLPKDKGGVVDSKLVVYGTENLRVVDASIFPLIPRGNILSSVYAVAEKAADIIKGH</sequence>
<dbReference type="SUPFAM" id="SSF51905">
    <property type="entry name" value="FAD/NAD(P)-binding domain"/>
    <property type="match status" value="1"/>
</dbReference>
<feature type="domain" description="Glucose-methanol-choline oxidoreductase N-terminal" evidence="7">
    <location>
        <begin position="219"/>
        <end position="233"/>
    </location>
</feature>
<dbReference type="Pfam" id="PF05199">
    <property type="entry name" value="GMC_oxred_C"/>
    <property type="match status" value="1"/>
</dbReference>
<dbReference type="PANTHER" id="PTHR11552:SF201">
    <property type="entry name" value="GLUCOSE-METHANOL-CHOLINE OXIDOREDUCTASE N-TERMINAL DOMAIN-CONTAINING PROTEIN"/>
    <property type="match status" value="1"/>
</dbReference>
<evidence type="ECO:0000256" key="4">
    <source>
        <dbReference type="ARBA" id="ARBA00022827"/>
    </source>
</evidence>
<keyword evidence="4 6" id="KW-0274">FAD</keyword>
<evidence type="ECO:0000256" key="1">
    <source>
        <dbReference type="ARBA" id="ARBA00001974"/>
    </source>
</evidence>
<dbReference type="STRING" id="694573.A0A194UXR6"/>
<proteinExistence type="inferred from homology"/>
<evidence type="ECO:0000259" key="7">
    <source>
        <dbReference type="PROSITE" id="PS00624"/>
    </source>
</evidence>
<keyword evidence="3" id="KW-0285">Flavoprotein</keyword>
<evidence type="ECO:0000256" key="6">
    <source>
        <dbReference type="PIRSR" id="PIRSR000137-2"/>
    </source>
</evidence>
<feature type="binding site" evidence="6">
    <location>
        <begin position="13"/>
        <end position="14"/>
    </location>
    <ligand>
        <name>FAD</name>
        <dbReference type="ChEBI" id="CHEBI:57692"/>
    </ligand>
</feature>
<keyword evidence="5" id="KW-0560">Oxidoreductase</keyword>
<dbReference type="Gene3D" id="3.30.560.10">
    <property type="entry name" value="Glucose Oxidase, domain 3"/>
    <property type="match status" value="2"/>
</dbReference>
<dbReference type="InterPro" id="IPR012132">
    <property type="entry name" value="GMC_OxRdtase"/>
</dbReference>
<evidence type="ECO:0000313" key="9">
    <source>
        <dbReference type="Proteomes" id="UP000078576"/>
    </source>
</evidence>
<evidence type="ECO:0000256" key="5">
    <source>
        <dbReference type="ARBA" id="ARBA00023002"/>
    </source>
</evidence>
<dbReference type="Gene3D" id="3.50.50.60">
    <property type="entry name" value="FAD/NAD(P)-binding domain"/>
    <property type="match status" value="2"/>
</dbReference>
<dbReference type="EMBL" id="KN714688">
    <property type="protein sequence ID" value="KUI56409.1"/>
    <property type="molecule type" value="Genomic_DNA"/>
</dbReference>
<protein>
    <submittedName>
        <fullName evidence="8">Oxygen-dependent choline dehydrogenase</fullName>
    </submittedName>
</protein>
<comment type="cofactor">
    <cofactor evidence="1 6">
        <name>FAD</name>
        <dbReference type="ChEBI" id="CHEBI:57692"/>
    </cofactor>
</comment>
<name>A0A194UXR6_CYTMA</name>
<dbReference type="PROSITE" id="PS00624">
    <property type="entry name" value="GMC_OXRED_2"/>
    <property type="match status" value="1"/>
</dbReference>
<dbReference type="SUPFAM" id="SSF54373">
    <property type="entry name" value="FAD-linked reductases, C-terminal domain"/>
    <property type="match status" value="1"/>
</dbReference>
<keyword evidence="9" id="KW-1185">Reference proteome</keyword>
<evidence type="ECO:0000256" key="3">
    <source>
        <dbReference type="ARBA" id="ARBA00022630"/>
    </source>
</evidence>
<evidence type="ECO:0000256" key="2">
    <source>
        <dbReference type="ARBA" id="ARBA00010790"/>
    </source>
</evidence>
<reference evidence="9" key="1">
    <citation type="submission" date="2014-12" db="EMBL/GenBank/DDBJ databases">
        <title>Genome Sequence of Valsa Canker Pathogens Uncovers a Specific Adaption of Colonization on Woody Bark.</title>
        <authorList>
            <person name="Yin Z."/>
            <person name="Liu H."/>
            <person name="Gao X."/>
            <person name="Li Z."/>
            <person name="Song N."/>
            <person name="Ke X."/>
            <person name="Dai Q."/>
            <person name="Wu Y."/>
            <person name="Sun Y."/>
            <person name="Xu J.-R."/>
            <person name="Kang Z.K."/>
            <person name="Wang L."/>
            <person name="Huang L."/>
        </authorList>
    </citation>
    <scope>NUCLEOTIDE SEQUENCE [LARGE SCALE GENOMIC DNA]</scope>
    <source>
        <strain evidence="9">SXYL134</strain>
    </source>
</reference>
<dbReference type="OrthoDB" id="269227at2759"/>
<comment type="similarity">
    <text evidence="2">Belongs to the GMC oxidoreductase family.</text>
</comment>
<dbReference type="GO" id="GO:0016614">
    <property type="term" value="F:oxidoreductase activity, acting on CH-OH group of donors"/>
    <property type="evidence" value="ECO:0007669"/>
    <property type="project" value="InterPro"/>
</dbReference>
<dbReference type="Pfam" id="PF00732">
    <property type="entry name" value="GMC_oxred_N"/>
    <property type="match status" value="1"/>
</dbReference>
<evidence type="ECO:0000313" key="8">
    <source>
        <dbReference type="EMBL" id="KUI56409.1"/>
    </source>
</evidence>
<organism evidence="8 9">
    <name type="scientific">Cytospora mali</name>
    <name type="common">Apple Valsa canker fungus</name>
    <name type="synonym">Valsa mali</name>
    <dbReference type="NCBI Taxonomy" id="578113"/>
    <lineage>
        <taxon>Eukaryota</taxon>
        <taxon>Fungi</taxon>
        <taxon>Dikarya</taxon>
        <taxon>Ascomycota</taxon>
        <taxon>Pezizomycotina</taxon>
        <taxon>Sordariomycetes</taxon>
        <taxon>Sordariomycetidae</taxon>
        <taxon>Diaporthales</taxon>
        <taxon>Cytosporaceae</taxon>
        <taxon>Cytospora</taxon>
    </lineage>
</organism>
<dbReference type="InterPro" id="IPR036188">
    <property type="entry name" value="FAD/NAD-bd_sf"/>
</dbReference>
<dbReference type="Proteomes" id="UP000078576">
    <property type="component" value="Unassembled WGS sequence"/>
</dbReference>
<dbReference type="AlphaFoldDB" id="A0A194UXR6"/>
<dbReference type="PIRSF" id="PIRSF000137">
    <property type="entry name" value="Alcohol_oxidase"/>
    <property type="match status" value="1"/>
</dbReference>
<dbReference type="GO" id="GO:0050660">
    <property type="term" value="F:flavin adenine dinucleotide binding"/>
    <property type="evidence" value="ECO:0007669"/>
    <property type="project" value="InterPro"/>
</dbReference>
<dbReference type="InterPro" id="IPR000172">
    <property type="entry name" value="GMC_OxRdtase_N"/>
</dbReference>
<dbReference type="PANTHER" id="PTHR11552">
    <property type="entry name" value="GLUCOSE-METHANOL-CHOLINE GMC OXIDOREDUCTASE"/>
    <property type="match status" value="1"/>
</dbReference>